<dbReference type="InterPro" id="IPR053198">
    <property type="entry name" value="Gynoecium_Dev_Regulator"/>
</dbReference>
<dbReference type="PANTHER" id="PTHR31066:SF102">
    <property type="entry name" value="PB1 DOMAIN-CONTAINING PROTEIN"/>
    <property type="match status" value="1"/>
</dbReference>
<accession>A0AAU9SK57</accession>
<feature type="region of interest" description="Disordered" evidence="1">
    <location>
        <begin position="112"/>
        <end position="157"/>
    </location>
</feature>
<dbReference type="PANTHER" id="PTHR31066">
    <property type="entry name" value="OS05G0427100 PROTEIN-RELATED"/>
    <property type="match status" value="1"/>
</dbReference>
<evidence type="ECO:0000313" key="4">
    <source>
        <dbReference type="Proteomes" id="UP000836841"/>
    </source>
</evidence>
<sequence length="188" mass="20530">MTNPSPNPTTVKFLCSYGGRIIPRYPDGKLRYHGGNTRVLSVPRSISFTELAKKLGEICGITVISLRCQLPTDDLDALINITSDEDLKNLMEEYDNDTTAPSLKIRAFLSPVKSTTTKTSSPPLSTASSSSSSSNSSSKSSSRSRSPPSPSSTVNRETCPVCVERSIRNNGCYVHRSPSHNQFYQVHN</sequence>
<dbReference type="Pfam" id="PF00564">
    <property type="entry name" value="PB1"/>
    <property type="match status" value="1"/>
</dbReference>
<dbReference type="Proteomes" id="UP000836841">
    <property type="component" value="Chromosome 5"/>
</dbReference>
<dbReference type="SMART" id="SM00666">
    <property type="entry name" value="PB1"/>
    <property type="match status" value="1"/>
</dbReference>
<feature type="domain" description="PB1" evidence="2">
    <location>
        <begin position="25"/>
        <end position="112"/>
    </location>
</feature>
<dbReference type="InterPro" id="IPR000270">
    <property type="entry name" value="PB1_dom"/>
</dbReference>
<evidence type="ECO:0000256" key="1">
    <source>
        <dbReference type="SAM" id="MobiDB-lite"/>
    </source>
</evidence>
<gene>
    <name evidence="3" type="ORF">TAV2_LOCUS15219</name>
</gene>
<keyword evidence="4" id="KW-1185">Reference proteome</keyword>
<protein>
    <recommendedName>
        <fullName evidence="2">PB1 domain-containing protein</fullName>
    </recommendedName>
</protein>
<dbReference type="EMBL" id="OU466861">
    <property type="protein sequence ID" value="CAH2066606.1"/>
    <property type="molecule type" value="Genomic_DNA"/>
</dbReference>
<proteinExistence type="predicted"/>
<dbReference type="SUPFAM" id="SSF54277">
    <property type="entry name" value="CAD &amp; PB1 domains"/>
    <property type="match status" value="1"/>
</dbReference>
<dbReference type="CDD" id="cd06410">
    <property type="entry name" value="PB1_UP2"/>
    <property type="match status" value="1"/>
</dbReference>
<feature type="compositionally biased region" description="Low complexity" evidence="1">
    <location>
        <begin position="112"/>
        <end position="146"/>
    </location>
</feature>
<reference evidence="3 4" key="1">
    <citation type="submission" date="2022-03" db="EMBL/GenBank/DDBJ databases">
        <authorList>
            <person name="Nunn A."/>
            <person name="Chopra R."/>
            <person name="Nunn A."/>
            <person name="Contreras Garrido A."/>
        </authorList>
    </citation>
    <scope>NUCLEOTIDE SEQUENCE [LARGE SCALE GENOMIC DNA]</scope>
</reference>
<organism evidence="3 4">
    <name type="scientific">Thlaspi arvense</name>
    <name type="common">Field penny-cress</name>
    <dbReference type="NCBI Taxonomy" id="13288"/>
    <lineage>
        <taxon>Eukaryota</taxon>
        <taxon>Viridiplantae</taxon>
        <taxon>Streptophyta</taxon>
        <taxon>Embryophyta</taxon>
        <taxon>Tracheophyta</taxon>
        <taxon>Spermatophyta</taxon>
        <taxon>Magnoliopsida</taxon>
        <taxon>eudicotyledons</taxon>
        <taxon>Gunneridae</taxon>
        <taxon>Pentapetalae</taxon>
        <taxon>rosids</taxon>
        <taxon>malvids</taxon>
        <taxon>Brassicales</taxon>
        <taxon>Brassicaceae</taxon>
        <taxon>Thlaspideae</taxon>
        <taxon>Thlaspi</taxon>
    </lineage>
</organism>
<evidence type="ECO:0000313" key="3">
    <source>
        <dbReference type="EMBL" id="CAH2066606.1"/>
    </source>
</evidence>
<name>A0AAU9SK57_THLAR</name>
<dbReference type="AlphaFoldDB" id="A0AAU9SK57"/>
<dbReference type="Gene3D" id="3.10.20.90">
    <property type="entry name" value="Phosphatidylinositol 3-kinase Catalytic Subunit, Chain A, domain 1"/>
    <property type="match status" value="1"/>
</dbReference>
<evidence type="ECO:0000259" key="2">
    <source>
        <dbReference type="SMART" id="SM00666"/>
    </source>
</evidence>